<keyword evidence="5" id="KW-0808">Transferase</keyword>
<feature type="region of interest" description="Disordered" evidence="14">
    <location>
        <begin position="1"/>
        <end position="38"/>
    </location>
</feature>
<gene>
    <name evidence="17" type="ORF">X975_05327</name>
</gene>
<protein>
    <recommendedName>
        <fullName evidence="2">chitin synthase</fullName>
        <ecNumber evidence="2">2.4.1.16</ecNumber>
    </recommendedName>
</protein>
<feature type="transmembrane region" description="Helical" evidence="15">
    <location>
        <begin position="956"/>
        <end position="974"/>
    </location>
</feature>
<feature type="transmembrane region" description="Helical" evidence="15">
    <location>
        <begin position="197"/>
        <end position="217"/>
    </location>
</feature>
<dbReference type="Pfam" id="PF23000">
    <property type="entry name" value="ChitinSynthase_IV_N"/>
    <property type="match status" value="1"/>
</dbReference>
<dbReference type="Proteomes" id="UP000054359">
    <property type="component" value="Unassembled WGS sequence"/>
</dbReference>
<sequence>MAPVSRNNNLPLTDDESEDDNDEKTPLVENPYDKSRKEEVKGWDVFVVTPPEEEDETATSRAIDITLKLLKLFVYLVTFSVVIFSAVIAKSTFLFITSHIRESKTLPVCRRGLGLDRDKDYEILIPTIERVAWVWALFFVLVIPEFFSLFRSFRICVFKSYKRPKFLSFLAVFVGETLYTVGLCLLVFVVLPDLDVIKAAMLTNCVCFVPAVLSLLSRHSDETRRPLKVIFDILAIIFQGSALAVWPIVETGPRAWFIPIAVVLVSFRWWENYLDKKSPIGFIRRLSSLKEDLRKSRYFTYVFLSVWKMLLIFCSMFGFLHLTMENATLIFKGFSVSLRSHPIAVQQIRRTMLQADLPDIPTASPLDEQVSILSIGMAPIHVALIQISAALICYVFAKFSCKICIQGFSFAFPISLTIPVSISMLIAACGIRTEDECFFEAFIPKYLFWTCPQGNFLQEFISDKYAWIWLLWLLSQTWIAVHIWTPKCERLASTEKLFVNPMYCGALIDQSLALNRRRDDEGEIKSEELDLENKDDNDISQYYETISIRSEESSSPSGKSVPVKGSDHITRIYACATMWHETAEEMLQMLKSVLRMDEDQCARRNAQKYLRIVDPDYYEFEVHIFFDDAFELCDGDDEEMVVNRFVKLLVQIMDTAASNVHQCNIKLKPPKKIPTPYGGKLVWTMPGKNKLIAHLKDKIKIRHRKRWSQVMYMYYLLGHRLMELPVDVNRKATMAENTFVLALDGDINFRPHAVQLLVDLMKKNRNLGAACGRIHPVGSGPMVWYQKFEYAIGHWLQKATEHMIGCVLCSPGCFSLFRAKALMDDNVMRRYTTTSDEARHYVQYDQGEDRWLCTLLLQRGYRVEYSAASDAYTHCPEGFGEFYTQRRRWAPSTMANIMDLLGDYKQTIAINDNISFPYIIYQGMLMVGTVLGPGTIFLMLVGAMVAAFKISNWYSFYYNIIPILIFMTVCFIFKNDIQILVAQVMSAAYALFMMAVLVGTSIQLSEDGIGSPSAIFLIALSGSFFIAAVLHPQEFMCVVPGLLYFLSIPSMYLLLIIYSLVNLNVVTWGTREVQTKKTKKELEEEKKEQEELLKKKKNPDLLSFLGLGGGDNEEGSITLSLANLFTCKFFTYPKSNDDKVHLLQISEQLEQVNKKIGNLEKQLELSRVIPFRGRKTSVGGRGSVKSASEAGLVPVNENDADNAEFNSDSDEENSERLEPKAERDDLINPYWIEDKDLKRGEVEYLSAAEMQFWKDLIEKYLYPLDNNKEQQARVAAELKELRNKVVFGFFMFNALFILIVFLMQLNKDLLHWDWPLGVKTNITYIPETSEVRIDKEYLQLEPIGLVFAVFFALILVIQFTAMLFHRFGTLSHIMASIELGCFNQKVEDISDDAFIDKNAVQIAKQLQRLRGIDDDSKSEDSSYGDRLARRKIVQNLEKRKNQKSRIGTLDVAFRKRFMNINAQDPELKVAATPVLSGLHHLGRNRETLRALEMRRNYILGSSNKMETLGAKNEYVLRNGRSRTMETRRIEDLFAGRQNGKVNPAMSDDSDIETGGRNLRMEKYGSRNSLSSYREESEAPRRRQSHM</sequence>
<dbReference type="EMBL" id="KK112148">
    <property type="protein sequence ID" value="KFM56856.1"/>
    <property type="molecule type" value="Genomic_DNA"/>
</dbReference>
<feature type="compositionally biased region" description="Acidic residues" evidence="14">
    <location>
        <begin position="13"/>
        <end position="22"/>
    </location>
</feature>
<evidence type="ECO:0000313" key="18">
    <source>
        <dbReference type="Proteomes" id="UP000054359"/>
    </source>
</evidence>
<dbReference type="OrthoDB" id="370884at2759"/>
<evidence type="ECO:0000256" key="1">
    <source>
        <dbReference type="ARBA" id="ARBA00004651"/>
    </source>
</evidence>
<feature type="compositionally biased region" description="Acidic residues" evidence="14">
    <location>
        <begin position="1198"/>
        <end position="1213"/>
    </location>
</feature>
<evidence type="ECO:0000256" key="7">
    <source>
        <dbReference type="ARBA" id="ARBA00022989"/>
    </source>
</evidence>
<feature type="transmembrane region" description="Helical" evidence="15">
    <location>
        <begin position="372"/>
        <end position="396"/>
    </location>
</feature>
<comment type="catalytic activity">
    <reaction evidence="12">
        <text>[(1-&gt;4)-N-acetyl-beta-D-glucosaminyl](n) + UDP-N-acetyl-alpha-D-glucosamine = [(1-&gt;4)-N-acetyl-beta-D-glucosaminyl](n+1) + UDP + H(+)</text>
        <dbReference type="Rhea" id="RHEA:16637"/>
        <dbReference type="Rhea" id="RHEA-COMP:9593"/>
        <dbReference type="Rhea" id="RHEA-COMP:9595"/>
        <dbReference type="ChEBI" id="CHEBI:15378"/>
        <dbReference type="ChEBI" id="CHEBI:17029"/>
        <dbReference type="ChEBI" id="CHEBI:57705"/>
        <dbReference type="ChEBI" id="CHEBI:58223"/>
        <dbReference type="EC" id="2.4.1.16"/>
    </reaction>
</comment>
<dbReference type="OMA" id="TINIWTA"/>
<feature type="compositionally biased region" description="Polar residues" evidence="14">
    <location>
        <begin position="1"/>
        <end position="11"/>
    </location>
</feature>
<dbReference type="InterPro" id="IPR055120">
    <property type="entry name" value="Chs-1/2_IV_N"/>
</dbReference>
<feature type="transmembrane region" description="Helical" evidence="15">
    <location>
        <begin position="166"/>
        <end position="191"/>
    </location>
</feature>
<evidence type="ECO:0000256" key="15">
    <source>
        <dbReference type="SAM" id="Phobius"/>
    </source>
</evidence>
<feature type="coiled-coil region" evidence="13">
    <location>
        <begin position="1072"/>
        <end position="1099"/>
    </location>
</feature>
<organism evidence="17 18">
    <name type="scientific">Stegodyphus mimosarum</name>
    <name type="common">African social velvet spider</name>
    <dbReference type="NCBI Taxonomy" id="407821"/>
    <lineage>
        <taxon>Eukaryota</taxon>
        <taxon>Metazoa</taxon>
        <taxon>Ecdysozoa</taxon>
        <taxon>Arthropoda</taxon>
        <taxon>Chelicerata</taxon>
        <taxon>Arachnida</taxon>
        <taxon>Araneae</taxon>
        <taxon>Araneomorphae</taxon>
        <taxon>Entelegynae</taxon>
        <taxon>Eresoidea</taxon>
        <taxon>Eresidae</taxon>
        <taxon>Stegodyphus</taxon>
    </lineage>
</organism>
<dbReference type="PANTHER" id="PTHR22914">
    <property type="entry name" value="CHITIN SYNTHASE"/>
    <property type="match status" value="1"/>
</dbReference>
<feature type="domain" description="Chitin synthase chs-1/2 N-terminal putative transporter" evidence="16">
    <location>
        <begin position="66"/>
        <end position="327"/>
    </location>
</feature>
<dbReference type="Pfam" id="PF03142">
    <property type="entry name" value="Chitin_synth_2"/>
    <property type="match status" value="1"/>
</dbReference>
<dbReference type="SUPFAM" id="SSF53448">
    <property type="entry name" value="Nucleotide-diphospho-sugar transferases"/>
    <property type="match status" value="1"/>
</dbReference>
<accession>A0A087SVG7</accession>
<keyword evidence="4" id="KW-0328">Glycosyltransferase</keyword>
<evidence type="ECO:0000259" key="16">
    <source>
        <dbReference type="Pfam" id="PF23000"/>
    </source>
</evidence>
<feature type="region of interest" description="Disordered" evidence="14">
    <location>
        <begin position="1537"/>
        <end position="1586"/>
    </location>
</feature>
<feature type="transmembrane region" description="Helical" evidence="15">
    <location>
        <begin position="1014"/>
        <end position="1031"/>
    </location>
</feature>
<name>A0A087SVG7_STEMI</name>
<dbReference type="GO" id="GO:0005886">
    <property type="term" value="C:plasma membrane"/>
    <property type="evidence" value="ECO:0007669"/>
    <property type="project" value="UniProtKB-SubCell"/>
</dbReference>
<feature type="transmembrane region" description="Helical" evidence="15">
    <location>
        <begin position="1051"/>
        <end position="1070"/>
    </location>
</feature>
<evidence type="ECO:0000313" key="17">
    <source>
        <dbReference type="EMBL" id="KFM56856.1"/>
    </source>
</evidence>
<dbReference type="PANTHER" id="PTHR22914:SF42">
    <property type="entry name" value="CHITIN SYNTHASE"/>
    <property type="match status" value="1"/>
</dbReference>
<evidence type="ECO:0000256" key="5">
    <source>
        <dbReference type="ARBA" id="ARBA00022679"/>
    </source>
</evidence>
<keyword evidence="9 15" id="KW-0472">Membrane</keyword>
<evidence type="ECO:0000256" key="13">
    <source>
        <dbReference type="SAM" id="Coils"/>
    </source>
</evidence>
<dbReference type="GO" id="GO:0006031">
    <property type="term" value="P:chitin biosynthetic process"/>
    <property type="evidence" value="ECO:0007669"/>
    <property type="project" value="TreeGrafter"/>
</dbReference>
<evidence type="ECO:0000256" key="11">
    <source>
        <dbReference type="ARBA" id="ARBA00046329"/>
    </source>
</evidence>
<evidence type="ECO:0000256" key="4">
    <source>
        <dbReference type="ARBA" id="ARBA00022676"/>
    </source>
</evidence>
<dbReference type="InterPro" id="IPR029044">
    <property type="entry name" value="Nucleotide-diphossugar_trans"/>
</dbReference>
<keyword evidence="7 15" id="KW-1133">Transmembrane helix</keyword>
<dbReference type="FunFam" id="3.90.550.10:FF:000139">
    <property type="entry name" value="Chitin synthase 8"/>
    <property type="match status" value="1"/>
</dbReference>
<feature type="transmembrane region" description="Helical" evidence="15">
    <location>
        <begin position="1285"/>
        <end position="1305"/>
    </location>
</feature>
<proteinExistence type="inferred from homology"/>
<keyword evidence="6 15" id="KW-0812">Transmembrane</keyword>
<keyword evidence="10" id="KW-0325">Glycoprotein</keyword>
<feature type="coiled-coil region" evidence="13">
    <location>
        <begin position="1142"/>
        <end position="1169"/>
    </location>
</feature>
<keyword evidence="8 13" id="KW-0175">Coiled coil</keyword>
<feature type="transmembrane region" description="Helical" evidence="15">
    <location>
        <begin position="1343"/>
        <end position="1364"/>
    </location>
</feature>
<evidence type="ECO:0000256" key="2">
    <source>
        <dbReference type="ARBA" id="ARBA00012543"/>
    </source>
</evidence>
<keyword evidence="18" id="KW-1185">Reference proteome</keyword>
<feature type="transmembrane region" description="Helical" evidence="15">
    <location>
        <begin position="132"/>
        <end position="154"/>
    </location>
</feature>
<comment type="subcellular location">
    <subcellularLocation>
        <location evidence="1">Cell membrane</location>
        <topology evidence="1">Multi-pass membrane protein</topology>
    </subcellularLocation>
</comment>
<evidence type="ECO:0000256" key="8">
    <source>
        <dbReference type="ARBA" id="ARBA00023054"/>
    </source>
</evidence>
<feature type="transmembrane region" description="Helical" evidence="15">
    <location>
        <begin position="919"/>
        <end position="944"/>
    </location>
</feature>
<dbReference type="GO" id="GO:0004100">
    <property type="term" value="F:chitin synthase activity"/>
    <property type="evidence" value="ECO:0007669"/>
    <property type="project" value="UniProtKB-EC"/>
</dbReference>
<feature type="transmembrane region" description="Helical" evidence="15">
    <location>
        <begin position="255"/>
        <end position="270"/>
    </location>
</feature>
<dbReference type="STRING" id="407821.A0A087SVG7"/>
<evidence type="ECO:0000256" key="14">
    <source>
        <dbReference type="SAM" id="MobiDB-lite"/>
    </source>
</evidence>
<dbReference type="InterPro" id="IPR004835">
    <property type="entry name" value="Chitin_synth"/>
</dbReference>
<keyword evidence="3" id="KW-1003">Cell membrane</keyword>
<evidence type="ECO:0000256" key="3">
    <source>
        <dbReference type="ARBA" id="ARBA00022475"/>
    </source>
</evidence>
<feature type="compositionally biased region" description="Basic and acidic residues" evidence="14">
    <location>
        <begin position="23"/>
        <end position="38"/>
    </location>
</feature>
<feature type="transmembrane region" description="Helical" evidence="15">
    <location>
        <begin position="298"/>
        <end position="322"/>
    </location>
</feature>
<feature type="transmembrane region" description="Helical" evidence="15">
    <location>
        <begin position="408"/>
        <end position="428"/>
    </location>
</feature>
<feature type="transmembrane region" description="Helical" evidence="15">
    <location>
        <begin position="980"/>
        <end position="1002"/>
    </location>
</feature>
<comment type="similarity">
    <text evidence="11">Belongs to the chitin synthase family. Class IV subfamily.</text>
</comment>
<reference evidence="17 18" key="1">
    <citation type="submission" date="2013-11" db="EMBL/GenBank/DDBJ databases">
        <title>Genome sequencing of Stegodyphus mimosarum.</title>
        <authorList>
            <person name="Bechsgaard J."/>
        </authorList>
    </citation>
    <scope>NUCLEOTIDE SEQUENCE [LARGE SCALE GENOMIC DNA]</scope>
</reference>
<evidence type="ECO:0000256" key="12">
    <source>
        <dbReference type="ARBA" id="ARBA00048014"/>
    </source>
</evidence>
<dbReference type="EC" id="2.4.1.16" evidence="2"/>
<feature type="transmembrane region" description="Helical" evidence="15">
    <location>
        <begin position="72"/>
        <end position="96"/>
    </location>
</feature>
<feature type="transmembrane region" description="Helical" evidence="15">
    <location>
        <begin position="229"/>
        <end position="249"/>
    </location>
</feature>
<dbReference type="CDD" id="cd04190">
    <property type="entry name" value="Chitin_synth_C"/>
    <property type="match status" value="1"/>
</dbReference>
<evidence type="ECO:0000256" key="10">
    <source>
        <dbReference type="ARBA" id="ARBA00023180"/>
    </source>
</evidence>
<evidence type="ECO:0000256" key="9">
    <source>
        <dbReference type="ARBA" id="ARBA00023136"/>
    </source>
</evidence>
<feature type="non-terminal residue" evidence="17">
    <location>
        <position position="1586"/>
    </location>
</feature>
<feature type="region of interest" description="Disordered" evidence="14">
    <location>
        <begin position="1175"/>
        <end position="1220"/>
    </location>
</feature>
<evidence type="ECO:0000256" key="6">
    <source>
        <dbReference type="ARBA" id="ARBA00022692"/>
    </source>
</evidence>
<dbReference type="Gene3D" id="3.90.550.10">
    <property type="entry name" value="Spore Coat Polysaccharide Biosynthesis Protein SpsA, Chain A"/>
    <property type="match status" value="1"/>
</dbReference>